<feature type="region of interest" description="Disordered" evidence="1">
    <location>
        <begin position="114"/>
        <end position="243"/>
    </location>
</feature>
<feature type="region of interest" description="Disordered" evidence="1">
    <location>
        <begin position="607"/>
        <end position="760"/>
    </location>
</feature>
<organism evidence="2 3">
    <name type="scientific">Amblyomma americanum</name>
    <name type="common">Lone star tick</name>
    <dbReference type="NCBI Taxonomy" id="6943"/>
    <lineage>
        <taxon>Eukaryota</taxon>
        <taxon>Metazoa</taxon>
        <taxon>Ecdysozoa</taxon>
        <taxon>Arthropoda</taxon>
        <taxon>Chelicerata</taxon>
        <taxon>Arachnida</taxon>
        <taxon>Acari</taxon>
        <taxon>Parasitiformes</taxon>
        <taxon>Ixodida</taxon>
        <taxon>Ixodoidea</taxon>
        <taxon>Ixodidae</taxon>
        <taxon>Amblyomminae</taxon>
        <taxon>Amblyomma</taxon>
    </lineage>
</organism>
<feature type="region of interest" description="Disordered" evidence="1">
    <location>
        <begin position="298"/>
        <end position="328"/>
    </location>
</feature>
<keyword evidence="3" id="KW-1185">Reference proteome</keyword>
<reference evidence="2 3" key="1">
    <citation type="journal article" date="2023" name="Arcadia Sci">
        <title>De novo assembly of a long-read Amblyomma americanum tick genome.</title>
        <authorList>
            <person name="Chou S."/>
            <person name="Poskanzer K.E."/>
            <person name="Rollins M."/>
            <person name="Thuy-Boun P.S."/>
        </authorList>
    </citation>
    <scope>NUCLEOTIDE SEQUENCE [LARGE SCALE GENOMIC DNA]</scope>
    <source>
        <strain evidence="2">F_SG_1</strain>
        <tissue evidence="2">Salivary glands</tissue>
    </source>
</reference>
<feature type="region of interest" description="Disordered" evidence="1">
    <location>
        <begin position="511"/>
        <end position="548"/>
    </location>
</feature>
<evidence type="ECO:0000313" key="3">
    <source>
        <dbReference type="Proteomes" id="UP001321473"/>
    </source>
</evidence>
<dbReference type="AlphaFoldDB" id="A0AAQ4D7J2"/>
<feature type="compositionally biased region" description="Basic and acidic residues" evidence="1">
    <location>
        <begin position="637"/>
        <end position="659"/>
    </location>
</feature>
<feature type="compositionally biased region" description="Polar residues" evidence="1">
    <location>
        <begin position="611"/>
        <end position="628"/>
    </location>
</feature>
<comment type="caution">
    <text evidence="2">The sequence shown here is derived from an EMBL/GenBank/DDBJ whole genome shotgun (WGS) entry which is preliminary data.</text>
</comment>
<proteinExistence type="predicted"/>
<feature type="compositionally biased region" description="Basic and acidic residues" evidence="1">
    <location>
        <begin position="685"/>
        <end position="695"/>
    </location>
</feature>
<accession>A0AAQ4D7J2</accession>
<dbReference type="Proteomes" id="UP001321473">
    <property type="component" value="Unassembled WGS sequence"/>
</dbReference>
<feature type="compositionally biased region" description="Basic and acidic residues" evidence="1">
    <location>
        <begin position="733"/>
        <end position="752"/>
    </location>
</feature>
<feature type="compositionally biased region" description="Basic residues" evidence="1">
    <location>
        <begin position="261"/>
        <end position="271"/>
    </location>
</feature>
<gene>
    <name evidence="2" type="ORF">V5799_003943</name>
</gene>
<feature type="compositionally biased region" description="Basic residues" evidence="1">
    <location>
        <begin position="705"/>
        <end position="732"/>
    </location>
</feature>
<evidence type="ECO:0000256" key="1">
    <source>
        <dbReference type="SAM" id="MobiDB-lite"/>
    </source>
</evidence>
<feature type="compositionally biased region" description="Low complexity" evidence="1">
    <location>
        <begin position="173"/>
        <end position="186"/>
    </location>
</feature>
<name>A0AAQ4D7J2_AMBAM</name>
<sequence length="824" mass="90151">MAGTAWTLHPALLYEKYGTVLVQFWETAGLDAFFRPIRRLSTSLGGTLNCSIGALRSRKSTAVGLHHCLLEIRSFSEHAAITRADCSLSESSVAPSVSQANGLCLRSDMYAAKREERKQRKQPSRVQAAANATRQEASVEEPFSSGRSSAASDIAPPTVDGRTSNDATLGRFSRSSSQGSSGSVKEPSSKHAPLGAVPLKGQPGCCEAPTRSVPAEPGAGYAWPRPLLPDDSDESPEASVADNTGVLPLFGVRNMPTVHKKDSRRRAPFRPRHSEDDSDSEIEAIELDVLKWMTYESPAESRGESAPPPSLSDEGREIGTAGHLNTPGRFFGQLSSTERLNIESSTVRPAIAYESLSTERCAMTEDFMHITKEHLPQVLIMGQADDNPDGGGGNRNRGLWTTIIEFENQGSSHEATQQSELDLEEKLAAWDPSQENSYALSTPGHLELLDQEVADPRSSQASHQPAALQSRTELTTDHCLNHKLRKALPSATTDLCLYDDLKWIIEEPEKGEPEPVHGKRIERRHQAGTMQRFKRKPAVQMPKATTATSVSFVHPQPQMKALEPFDAQCDSAVPTFTASSTTETQLSCEKPMDTHSIDALQETTERFSVGSRLTSPPSIQAEDGQSQLVEPINESGTSERRTTDTKSKAQLLDDVHSTKTPETASHGLEVSVSGNGIAPLGGFARDGEDREKMEADTPANAHLGAPRKRRKKRRKHRKRKSLQKKQLAKIKKKERDARKEVESESKEEHEGGRPSVVRPLLPRSTAEWPVEWTSGWTLSGIGAGLHPGDFDDDEVQLQDTGDVTIRIRTSTRSKAAMVWPFGPC</sequence>
<evidence type="ECO:0000313" key="2">
    <source>
        <dbReference type="EMBL" id="KAK8758432.1"/>
    </source>
</evidence>
<protein>
    <submittedName>
        <fullName evidence="2">Uncharacterized protein</fullName>
    </submittedName>
</protein>
<dbReference type="EMBL" id="JARKHS020034144">
    <property type="protein sequence ID" value="KAK8758432.1"/>
    <property type="molecule type" value="Genomic_DNA"/>
</dbReference>
<feature type="region of interest" description="Disordered" evidence="1">
    <location>
        <begin position="257"/>
        <end position="282"/>
    </location>
</feature>